<dbReference type="GO" id="GO:0006643">
    <property type="term" value="P:membrane lipid metabolic process"/>
    <property type="evidence" value="ECO:0007669"/>
    <property type="project" value="TreeGrafter"/>
</dbReference>
<evidence type="ECO:0000256" key="1">
    <source>
        <dbReference type="ARBA" id="ARBA00004127"/>
    </source>
</evidence>
<organism evidence="9 10">
    <name type="scientific">Mucilaginibacter frigoritolerans</name>
    <dbReference type="NCBI Taxonomy" id="652788"/>
    <lineage>
        <taxon>Bacteria</taxon>
        <taxon>Pseudomonadati</taxon>
        <taxon>Bacteroidota</taxon>
        <taxon>Sphingobacteriia</taxon>
        <taxon>Sphingobacteriales</taxon>
        <taxon>Sphingobacteriaceae</taxon>
        <taxon>Mucilaginibacter</taxon>
    </lineage>
</organism>
<evidence type="ECO:0000256" key="2">
    <source>
        <dbReference type="ARBA" id="ARBA00022692"/>
    </source>
</evidence>
<evidence type="ECO:0000256" key="5">
    <source>
        <dbReference type="ARBA" id="ARBA00023098"/>
    </source>
</evidence>
<dbReference type="GO" id="GO:0012505">
    <property type="term" value="C:endomembrane system"/>
    <property type="evidence" value="ECO:0007669"/>
    <property type="project" value="UniProtKB-SubCell"/>
</dbReference>
<dbReference type="GO" id="GO:0008610">
    <property type="term" value="P:lipid biosynthetic process"/>
    <property type="evidence" value="ECO:0007669"/>
    <property type="project" value="InterPro"/>
</dbReference>
<dbReference type="Pfam" id="PF04116">
    <property type="entry name" value="FA_hydroxylase"/>
    <property type="match status" value="1"/>
</dbReference>
<feature type="transmembrane region" description="Helical" evidence="7">
    <location>
        <begin position="92"/>
        <end position="112"/>
    </location>
</feature>
<dbReference type="GO" id="GO:0005506">
    <property type="term" value="F:iron ion binding"/>
    <property type="evidence" value="ECO:0007669"/>
    <property type="project" value="InterPro"/>
</dbReference>
<accession>A0A562U8N7</accession>
<evidence type="ECO:0000256" key="6">
    <source>
        <dbReference type="ARBA" id="ARBA00023136"/>
    </source>
</evidence>
<comment type="subcellular location">
    <subcellularLocation>
        <location evidence="1">Endomembrane system</location>
        <topology evidence="1">Multi-pass membrane protein</topology>
    </subcellularLocation>
</comment>
<evidence type="ECO:0000313" key="10">
    <source>
        <dbReference type="Proteomes" id="UP000317010"/>
    </source>
</evidence>
<keyword evidence="3 7" id="KW-1133">Transmembrane helix</keyword>
<proteinExistence type="predicted"/>
<dbReference type="InterPro" id="IPR006694">
    <property type="entry name" value="Fatty_acid_hydroxylase"/>
</dbReference>
<keyword evidence="5" id="KW-0443">Lipid metabolism</keyword>
<dbReference type="PANTHER" id="PTHR21624">
    <property type="entry name" value="STEROL DESATURASE-RELATED PROTEIN"/>
    <property type="match status" value="1"/>
</dbReference>
<sequence>MDELRAFFSNHEDVTQLILYAAVITTLWFSETLVSAYGIKNKWKHTKVNSLFIFTALPIQLFLTSFIVYISVWANAHHWGLINFIPYHKNVWVYYISLFVLLDFCEYVYHVVMHKIDTLWKFHLVHHSDLHVDVSTTVREHPGETCVRTCCLMLWTFLLGPAIGVLILRQTFQSISNVSAHTEFRLSPRANKIIGFLFITPNLHHVHHHHELPYTDCNYGDVLSIWDRIFGTYTELDRDQTVFGIDTHMDENINGKFLNVIKVPFQKLERKKDHFKV</sequence>
<reference evidence="9 10" key="1">
    <citation type="submission" date="2019-07" db="EMBL/GenBank/DDBJ databases">
        <title>Genomic Encyclopedia of Archaeal and Bacterial Type Strains, Phase II (KMG-II): from individual species to whole genera.</title>
        <authorList>
            <person name="Goeker M."/>
        </authorList>
    </citation>
    <scope>NUCLEOTIDE SEQUENCE [LARGE SCALE GENOMIC DNA]</scope>
    <source>
        <strain evidence="9 10">ATCC BAA-1854</strain>
    </source>
</reference>
<dbReference type="InterPro" id="IPR051689">
    <property type="entry name" value="Sterol_desaturase/TMEM195"/>
</dbReference>
<dbReference type="GO" id="GO:0050479">
    <property type="term" value="F:glyceryl-ether monooxygenase activity"/>
    <property type="evidence" value="ECO:0007669"/>
    <property type="project" value="TreeGrafter"/>
</dbReference>
<feature type="transmembrane region" description="Helical" evidence="7">
    <location>
        <begin position="51"/>
        <end position="72"/>
    </location>
</feature>
<dbReference type="EMBL" id="VLLI01000004">
    <property type="protein sequence ID" value="TWJ01561.1"/>
    <property type="molecule type" value="Genomic_DNA"/>
</dbReference>
<feature type="transmembrane region" description="Helical" evidence="7">
    <location>
        <begin position="17"/>
        <end position="39"/>
    </location>
</feature>
<evidence type="ECO:0000256" key="3">
    <source>
        <dbReference type="ARBA" id="ARBA00022989"/>
    </source>
</evidence>
<gene>
    <name evidence="9" type="ORF">JN11_01712</name>
</gene>
<dbReference type="PANTHER" id="PTHR21624:SF1">
    <property type="entry name" value="ALKYLGLYCEROL MONOOXYGENASE"/>
    <property type="match status" value="1"/>
</dbReference>
<comment type="caution">
    <text evidence="9">The sequence shown here is derived from an EMBL/GenBank/DDBJ whole genome shotgun (WGS) entry which is preliminary data.</text>
</comment>
<dbReference type="Proteomes" id="UP000317010">
    <property type="component" value="Unassembled WGS sequence"/>
</dbReference>
<evidence type="ECO:0000313" key="9">
    <source>
        <dbReference type="EMBL" id="TWJ01561.1"/>
    </source>
</evidence>
<name>A0A562U8N7_9SPHI</name>
<feature type="transmembrane region" description="Helical" evidence="7">
    <location>
        <begin position="149"/>
        <end position="168"/>
    </location>
</feature>
<protein>
    <submittedName>
        <fullName evidence="9">Sterol desaturase/sphingolipid hydroxylase (Fatty acid hydroxylase superfamily)</fullName>
    </submittedName>
</protein>
<keyword evidence="4" id="KW-0560">Oxidoreductase</keyword>
<keyword evidence="2 7" id="KW-0812">Transmembrane</keyword>
<dbReference type="OrthoDB" id="9770329at2"/>
<dbReference type="AlphaFoldDB" id="A0A562U8N7"/>
<evidence type="ECO:0000256" key="7">
    <source>
        <dbReference type="SAM" id="Phobius"/>
    </source>
</evidence>
<dbReference type="GO" id="GO:0016020">
    <property type="term" value="C:membrane"/>
    <property type="evidence" value="ECO:0007669"/>
    <property type="project" value="GOC"/>
</dbReference>
<evidence type="ECO:0000256" key="4">
    <source>
        <dbReference type="ARBA" id="ARBA00023002"/>
    </source>
</evidence>
<feature type="domain" description="Fatty acid hydroxylase" evidence="8">
    <location>
        <begin position="97"/>
        <end position="232"/>
    </location>
</feature>
<keyword evidence="6 7" id="KW-0472">Membrane</keyword>
<keyword evidence="10" id="KW-1185">Reference proteome</keyword>
<evidence type="ECO:0000259" key="8">
    <source>
        <dbReference type="Pfam" id="PF04116"/>
    </source>
</evidence>
<dbReference type="RefSeq" id="WP_144911595.1">
    <property type="nucleotide sequence ID" value="NZ_VLLI01000004.1"/>
</dbReference>